<evidence type="ECO:0000313" key="2">
    <source>
        <dbReference type="EMBL" id="QSE34016.1"/>
    </source>
</evidence>
<reference evidence="2" key="1">
    <citation type="journal article" date="2020" name="Comput. Struct. Biotechnol. J.">
        <title>The mitogenomes of two saprophytic Boletales species (Coniophora) reveals intron dynamics and accumulation of plasmid-derived and non-conserved genes.</title>
        <authorList>
            <person name="Wu P."/>
            <person name="Bao Z."/>
            <person name="Tu W."/>
            <person name="Li L."/>
            <person name="Xiong C."/>
            <person name="Jin X."/>
            <person name="Li P."/>
            <person name="Gui M."/>
            <person name="Huang W."/>
            <person name="Li Q."/>
        </authorList>
    </citation>
    <scope>NUCLEOTIDE SEQUENCE</scope>
</reference>
<evidence type="ECO:0000256" key="1">
    <source>
        <dbReference type="SAM" id="Phobius"/>
    </source>
</evidence>
<sequence length="143" mass="17346">MLLRYKILFIIGKFLGCVCLAFKKVYLTITALNNPSHSNITKFVKVKVVFCEIISNLFMIYFNFRGYFLEILDTIHKHHQHKDAKYSQAYYYYLYFYHYIFKPFCFILGKFSNICCKTFRFIFRCSQKDILNYLKEQLKVIKI</sequence>
<gene>
    <name evidence="2" type="primary">orf143</name>
</gene>
<feature type="transmembrane region" description="Helical" evidence="1">
    <location>
        <begin position="89"/>
        <end position="109"/>
    </location>
</feature>
<keyword evidence="1" id="KW-0472">Membrane</keyword>
<keyword evidence="2" id="KW-0496">Mitochondrion</keyword>
<dbReference type="EMBL" id="MT375016">
    <property type="protein sequence ID" value="QSE34016.1"/>
    <property type="molecule type" value="Genomic_DNA"/>
</dbReference>
<name>A0A896YUQ6_9AGAM</name>
<geneLocation type="mitochondrion" evidence="2"/>
<protein>
    <submittedName>
        <fullName evidence="2">Uncharacterized protein</fullName>
    </submittedName>
</protein>
<keyword evidence="1" id="KW-0812">Transmembrane</keyword>
<accession>A0A896YUQ6</accession>
<feature type="transmembrane region" description="Helical" evidence="1">
    <location>
        <begin position="46"/>
        <end position="68"/>
    </location>
</feature>
<organism evidence="2">
    <name type="scientific">Coniophora puteana</name>
    <dbReference type="NCBI Taxonomy" id="80637"/>
    <lineage>
        <taxon>Eukaryota</taxon>
        <taxon>Fungi</taxon>
        <taxon>Dikarya</taxon>
        <taxon>Basidiomycota</taxon>
        <taxon>Agaricomycotina</taxon>
        <taxon>Agaricomycetes</taxon>
        <taxon>Agaricomycetidae</taxon>
        <taxon>Boletales</taxon>
        <taxon>Coniophorineae</taxon>
        <taxon>Coniophoraceae</taxon>
        <taxon>Coniophora</taxon>
    </lineage>
</organism>
<dbReference type="AlphaFoldDB" id="A0A896YUQ6"/>
<feature type="transmembrane region" description="Helical" evidence="1">
    <location>
        <begin position="7"/>
        <end position="26"/>
    </location>
</feature>
<proteinExistence type="predicted"/>
<keyword evidence="1" id="KW-1133">Transmembrane helix</keyword>